<evidence type="ECO:0000313" key="2">
    <source>
        <dbReference type="Proteomes" id="UP000008703"/>
    </source>
</evidence>
<protein>
    <submittedName>
        <fullName evidence="1">Uncharacterized protein</fullName>
    </submittedName>
</protein>
<keyword evidence="1" id="KW-0614">Plasmid</keyword>
<dbReference type="Proteomes" id="UP000008703">
    <property type="component" value="Plasmid pSTRVI02"/>
</dbReference>
<sequence length="189" mass="20315">MSPDELETLRRRPEVASSCWLRDEADKPSRDVALAAGLQWLLRTEQPEPQALCFANGVVVHAQGRRFYDFKPQGPGGGTTMVSVHVHKVEHDMDTLDVLNPLAEGEGAEVAAALAALGATVTSSWGGTDFQTFALAEDTHPSLRAAVGRHTRGCPYHPARGTLCECSWYRTGADLLKLPDVDSVPGPGV</sequence>
<evidence type="ECO:0000313" key="1">
    <source>
        <dbReference type="EMBL" id="AEM88910.1"/>
    </source>
</evidence>
<reference evidence="1" key="1">
    <citation type="submission" date="2011-08" db="EMBL/GenBank/DDBJ databases">
        <title>Complete sequence of plasmid 2 of Streptomyces violaceusniger Tu 4113.</title>
        <authorList>
            <consortium name="US DOE Joint Genome Institute"/>
            <person name="Lucas S."/>
            <person name="Han J."/>
            <person name="Lapidus A."/>
            <person name="Cheng J.-F."/>
            <person name="Goodwin L."/>
            <person name="Pitluck S."/>
            <person name="Peters L."/>
            <person name="Ivanova N."/>
            <person name="Daligault H."/>
            <person name="Detter J.C."/>
            <person name="Han C."/>
            <person name="Tapia R."/>
            <person name="Land M."/>
            <person name="Hauser L."/>
            <person name="Kyrpides N."/>
            <person name="Ivanova N."/>
            <person name="Pagani I."/>
            <person name="Hagen A."/>
            <person name="Katz L."/>
            <person name="Fiedler H.-P."/>
            <person name="Keasling J."/>
            <person name="Fortman J."/>
            <person name="Woyke T."/>
        </authorList>
    </citation>
    <scope>NUCLEOTIDE SEQUENCE [LARGE SCALE GENOMIC DNA]</scope>
    <source>
        <strain evidence="1">Tu 4113</strain>
        <plasmid evidence="1">pSTRVI02</plasmid>
    </source>
</reference>
<dbReference type="HOGENOM" id="CLU_1433785_0_0_11"/>
<name>G2PHV9_STRV4</name>
<dbReference type="KEGG" id="svl:Strvi_0135"/>
<dbReference type="AlphaFoldDB" id="G2PHV9"/>
<dbReference type="eggNOG" id="ENOG5032CCD">
    <property type="taxonomic scope" value="Bacteria"/>
</dbReference>
<dbReference type="EMBL" id="CP002996">
    <property type="protein sequence ID" value="AEM88910.1"/>
    <property type="molecule type" value="Genomic_DNA"/>
</dbReference>
<keyword evidence="2" id="KW-1185">Reference proteome</keyword>
<organism evidence="1 2">
    <name type="scientific">Streptomyces violaceusniger (strain Tu 4113)</name>
    <dbReference type="NCBI Taxonomy" id="653045"/>
    <lineage>
        <taxon>Bacteria</taxon>
        <taxon>Bacillati</taxon>
        <taxon>Actinomycetota</taxon>
        <taxon>Actinomycetes</taxon>
        <taxon>Kitasatosporales</taxon>
        <taxon>Streptomycetaceae</taxon>
        <taxon>Streptomyces</taxon>
        <taxon>Streptomyces violaceusniger group</taxon>
    </lineage>
</organism>
<proteinExistence type="predicted"/>
<geneLocation type="plasmid" evidence="1 2">
    <name>pSTRVI02</name>
</geneLocation>
<gene>
    <name evidence="1" type="ORF">Strvi_0135</name>
</gene>
<dbReference type="RefSeq" id="WP_014043845.1">
    <property type="nucleotide sequence ID" value="NC_015952.1"/>
</dbReference>
<accession>G2PHV9</accession>